<feature type="compositionally biased region" description="Basic and acidic residues" evidence="1">
    <location>
        <begin position="1087"/>
        <end position="1096"/>
    </location>
</feature>
<evidence type="ECO:0000256" key="1">
    <source>
        <dbReference type="SAM" id="MobiDB-lite"/>
    </source>
</evidence>
<evidence type="ECO:0000313" key="2">
    <source>
        <dbReference type="EMBL" id="JAI48152.1"/>
    </source>
</evidence>
<feature type="region of interest" description="Disordered" evidence="1">
    <location>
        <begin position="1337"/>
        <end position="1359"/>
    </location>
</feature>
<feature type="region of interest" description="Disordered" evidence="1">
    <location>
        <begin position="2480"/>
        <end position="2500"/>
    </location>
</feature>
<feature type="region of interest" description="Disordered" evidence="1">
    <location>
        <begin position="1975"/>
        <end position="2008"/>
    </location>
</feature>
<feature type="compositionally biased region" description="Basic and acidic residues" evidence="1">
    <location>
        <begin position="1013"/>
        <end position="1022"/>
    </location>
</feature>
<feature type="region of interest" description="Disordered" evidence="1">
    <location>
        <begin position="2950"/>
        <end position="2976"/>
    </location>
</feature>
<feature type="compositionally biased region" description="Basic and acidic residues" evidence="1">
    <location>
        <begin position="2141"/>
        <end position="2154"/>
    </location>
</feature>
<dbReference type="EMBL" id="GDHF01004162">
    <property type="protein sequence ID" value="JAI48152.1"/>
    <property type="molecule type" value="Transcribed_RNA"/>
</dbReference>
<feature type="compositionally biased region" description="Low complexity" evidence="1">
    <location>
        <begin position="700"/>
        <end position="717"/>
    </location>
</feature>
<feature type="compositionally biased region" description="Low complexity" evidence="1">
    <location>
        <begin position="393"/>
        <end position="408"/>
    </location>
</feature>
<feature type="region of interest" description="Disordered" evidence="1">
    <location>
        <begin position="2662"/>
        <end position="2692"/>
    </location>
</feature>
<feature type="region of interest" description="Disordered" evidence="1">
    <location>
        <begin position="700"/>
        <end position="743"/>
    </location>
</feature>
<feature type="compositionally biased region" description="Basic and acidic residues" evidence="1">
    <location>
        <begin position="1439"/>
        <end position="1452"/>
    </location>
</feature>
<feature type="compositionally biased region" description="Basic residues" evidence="1">
    <location>
        <begin position="1076"/>
        <end position="1086"/>
    </location>
</feature>
<feature type="compositionally biased region" description="Basic and acidic residues" evidence="1">
    <location>
        <begin position="1699"/>
        <end position="1709"/>
    </location>
</feature>
<feature type="region of interest" description="Disordered" evidence="1">
    <location>
        <begin position="811"/>
        <end position="843"/>
    </location>
</feature>
<proteinExistence type="predicted"/>
<name>A0A0K8WAN3_BACLA</name>
<feature type="compositionally biased region" description="Basic and acidic residues" evidence="1">
    <location>
        <begin position="1349"/>
        <end position="1359"/>
    </location>
</feature>
<feature type="non-terminal residue" evidence="2">
    <location>
        <position position="1"/>
    </location>
</feature>
<feature type="region of interest" description="Disordered" evidence="1">
    <location>
        <begin position="2117"/>
        <end position="2154"/>
    </location>
</feature>
<feature type="non-terminal residue" evidence="2">
    <location>
        <position position="3455"/>
    </location>
</feature>
<feature type="region of interest" description="Disordered" evidence="1">
    <location>
        <begin position="3349"/>
        <end position="3369"/>
    </location>
</feature>
<feature type="region of interest" description="Disordered" evidence="1">
    <location>
        <begin position="1426"/>
        <end position="1452"/>
    </location>
</feature>
<feature type="compositionally biased region" description="Low complexity" evidence="1">
    <location>
        <begin position="2484"/>
        <end position="2500"/>
    </location>
</feature>
<feature type="compositionally biased region" description="Basic and acidic residues" evidence="1">
    <location>
        <begin position="947"/>
        <end position="962"/>
    </location>
</feature>
<feature type="compositionally biased region" description="Basic and acidic residues" evidence="1">
    <location>
        <begin position="973"/>
        <end position="987"/>
    </location>
</feature>
<feature type="compositionally biased region" description="Low complexity" evidence="1">
    <location>
        <begin position="3358"/>
        <end position="3369"/>
    </location>
</feature>
<feature type="compositionally biased region" description="Basic and acidic residues" evidence="1">
    <location>
        <begin position="2668"/>
        <end position="2692"/>
    </location>
</feature>
<accession>A0A0K8WAN3</accession>
<feature type="compositionally biased region" description="Polar residues" evidence="1">
    <location>
        <begin position="2125"/>
        <end position="2135"/>
    </location>
</feature>
<feature type="compositionally biased region" description="Basic residues" evidence="1">
    <location>
        <begin position="1686"/>
        <end position="1698"/>
    </location>
</feature>
<feature type="compositionally biased region" description="Basic residues" evidence="1">
    <location>
        <begin position="988"/>
        <end position="998"/>
    </location>
</feature>
<sequence length="3455" mass="384130">VMAPTYLPHDRERALAEQQALRTSIDDMQQKYDGIAALSYTLDPHSVVTTSSAVSMLLKPSKLGLSYAEVLSGHSSPVSFAQTESVLHKSKVQNAKLENSNVKRTNNSSTTTTFTTTTTTITNNVNNAVEQPDAVAHAPLSVQEFEPQQYETTITTTMQELQTSQPQNDSIDALTAQTITTTEPQVRRTQNEYVNENGQRVVETRTITTRTTTQHVTDSAEQQRLDLQAPTVSAWHETPAEVHEEIANEQRTPQPAARQPQQQLHAPREQRRGRSPRRRQQHDEAQQYAPATTQHSTREQRDAYAQYTTTTTATRTHTQHARQQPAVQQQEQQTHLLAPTQERMRSRSPIWVPGSTSYAEVLRGIELERQRVATAEQKRAQSASSTTSDYVTPAQAHASAQPQQVVQEPEVRQELPAVDTFIQTHTNIVEYQQPAYDTSSQTNDISAEYANVVTTLSPDMPQTTPLASAFVEPITVPRPYDAALSTNTYADTVSLPTSVPSTYVDSVSLPSSYIERPVSAVNTPMTAAEIQAAYLQPDPQLYQSMYENMADAGQWGYAAVPEAQQVVQPDQSTASQNYYEQIIQMQYPQGTSAQTTYSQYQYQPTATQYQLMAGYYPTEPQQTESYQPVYAPTADQSQLYYQQEATKPYQELQGVTYDTQPDEYLTNYQPTQINQSVIDQVVTTLASIVQNVTTTQTHAVNSQQQHVSESVEQFEQSTPLQPFSESVPTYEQATTGPPSYEQTQRTQLYEPESIAVDEPRPDITFGQFEMNEIESIPAEIVDTPQQAPQQVLEPAPISESVFVPEAPYSAPLQPMESLSPQETVSSSPTNSKTHEIPKTDPNQFTTYAEVLFGIHHGESNVFQPSSQKPQQQQTQIRITATKHDSNSNRSQQLKLTTKTATTTTTTYATTTSNNNNRRPLKSPSRNAPAVQRREDVAAVAVAPMPHPRKDQRPQKGLRTDSKSRHHNGSPPTTHREVEFRQTYDKHEKHEKHEKHDKHIKSVEETTVNVTSKSHKDTKYARDNKKVKQAEVVSEIHGETTVAAAPAVPVERTDTTKQQVKPPIDVVPNNESEKKPAKPKRQKKHKHSGEIEEPVEKKEKSETIIAKEVVKVSPASEKVPVTAEKAAISAEKVVPIENIVPLSEKVDVLKSSTIDFIASESQKDKPAKPVRKEKFKSQRKNSLVEVISTSEVADAPGISESTKIPTENGGSTTTTVTTTTITKRITKRIITRMIDGKEVVIEEDVVDGEPTVGTEVAINEVVVEPERVTTEVIEHKEKTQKPIKKDRKKSKSPEEELRVTPELKVISTETTGTPLIEVKSEEEQKPVTEKVIEAAESKAAKRKDKKKPKELKDNAPVEKLSATKEDTAVANITQQSENHTIAQVSETLVVHEKQQLAAEPITQLPLETLENITSSITQFINVEREKLEKPTKKDKRKTKGQSEPKEISVPKTAETDKVINEKPVTLLEEKIEKTDTLTATKIVSNEHATTESSVYILTEVNDNSVPAPIKEINSVTLTENIEGVEKLPPVEETTIQPQSRPESVIEIPVVPESISQPVVEITTTVQETPIIKQSTPETVVETSVVPESTSQTVVKITTTVQEHPIFEVSTSKTVMETITAIQENPLVKETIIEPAEENIDVKSVQPPVVEEELISEIPQTVSEQPNLSTSIHDFIAAEKQATEKSSKTQKKDKKNKKDKKKSEDASASIDERTDIVEAELINETPVDTIISGEEISSTDGYATSIIKTTTRKTSTLTTRTKIIRIIDGKEEIVEENETTQETPNESIERTINVVEGKPVAHDIEQIIQNVNEYQPDAQIVNITEDEPKVETYSRTTSDGNITKTTTVIKRRIITKIIDGKEVLIDEGEDISPVVESVVENQPAFIKETMISPVIENTSIEPINIDEKVQTSVVGSVDVVVEDNVSTSVTDFIKAEKQKTDKPQKPAKLDKTEKKKAKPEKQVQATVIDTFVAEENSSPAHAPVTKVKETTVEPIEKQPEESSVEPTAPVEKPTKHVAFAIDVEPFETNVELTLPVPKERTDIKTLTNDFLSGEKQTQQPILQKVAEITITEPQPLLETTEPLNEISAIPNRTEKETTVDDNGVVKTTTVRKTKFVKKITQKKQESPEPQNMPTPSENIDVAEEAREEPTIEKSESIVREVADSGVVKTTTVRTMSIKSQNVNESELSEATEEVAEKETTPIPTTAEEEKISKVDTTETLTIDDVPTIDEQKLTSVETDETYSGEVIKTIRVRKTKTVKKITQNVEESTTENISTDVATRKDTESQLLAEEPNDIVTDADDNSGVVKTVTVRTTSFVRRIPHDSSATTADETTQSETSETNSEEKQSKSPLLIEEPSESSTTTTQMDGAIIKTTTIRTMRLNKTIASDGRILLKEIDNPDDVIVTSSIEMPDQATMPEETIPDVTVSSETLTTAYVPTESISAKVQPSGIDEVQIIDSANNAQSTGFKVVDIETKELPNVEEQLNTQETSSTDSTQISSTTTSDITVTNKTLITQTNEQSTQSTTTVTKRTRLTTIQRPSFETQDSEPLQLVSEQYNTPYKSGEIRKIALITHEEKYKEPKLRMHFDFPPVSLQVTETLTQTLENAASTSEEKKLVEEVINQQVHTESTEVVNQKIELEKETQSKVVEKLIEEVDLVSSVASTPVVPDTETTHEKLDEEQKLQTRTEKTDSEERLQEEFNVEINERKLQNVEPLTPTIADGNVSVTAAIPVEVGNQVVEKLGETVVTQVKSVNTEDFVTDLTAEEQELFEDIKKKLSKKDKKKRPALPEDFFKQQESDSTVQLITEERLVSETSGLEKQEHLVEDLLVVKEPQINTEVEQNISSELVKEQTSKTDELYHKLIENEDFVIDSHVELIEEPKVEEEEVQDITNLPEVSEPTNIANANELPAVKPSASDLTEEPSASTSSLTCFEVPKYNITELQLAEKSYIELSSTHPEPKTEDLPRQQEDTPVSAVNDRDTSEIARDIIYELPKYDASALARAEYIYHIQNTDVEAPKLEATTTEVSDLEESNLVKKLAEVELGEKEDKIDSETTTKITTTTTTTISTNEDISETAKIEIVNVEAPVIEPHEVSVEPSQESDFHYVEETPVTTTTTNITAVTTASNLAATTLNYEILEIPKYNLEAIKLAEKLFVTSIAKQTAGSETEIPQKQEHVEIVDSNKDDVAKPLVAETISETTQTPAEPHFYSFEVPKYDHKALFVAENYLPLFIGQRDDEEQVSAVITETVEVQTQDIKPLEEIKAQKEITITNVEDAKSVTVSKESLSVSQTTHTTTSTTEVAVTTKITVLEAKPAEQTPLVVEEKLIEKVKDVKPAAEVVESQPIVEQPIEPVKEEEKSEETVTQSISQTTTTTTVVKDSKPVQEVPVVAGEKSIEKVEEVKPIEEVVESPPIAEQPIVPVMEEPKRPVYAGLPVDESAGTWMDVLDEPMTFSDEEEQT</sequence>
<feature type="compositionally biased region" description="Basic and acidic residues" evidence="1">
    <location>
        <begin position="1934"/>
        <end position="1951"/>
    </location>
</feature>
<feature type="compositionally biased region" description="Basic and acidic residues" evidence="1">
    <location>
        <begin position="2954"/>
        <end position="2966"/>
    </location>
</feature>
<feature type="region of interest" description="Disordered" evidence="1">
    <location>
        <begin position="246"/>
        <end position="304"/>
    </location>
</feature>
<feature type="compositionally biased region" description="Basic and acidic residues" evidence="1">
    <location>
        <begin position="1984"/>
        <end position="1998"/>
    </location>
</feature>
<feature type="compositionally biased region" description="Polar residues" evidence="1">
    <location>
        <begin position="380"/>
        <end position="390"/>
    </location>
</feature>
<feature type="compositionally biased region" description="Polar residues" evidence="1">
    <location>
        <begin position="718"/>
        <end position="743"/>
    </location>
</feature>
<feature type="compositionally biased region" description="Low complexity" evidence="1">
    <location>
        <begin position="250"/>
        <end position="265"/>
    </location>
</feature>
<feature type="region of interest" description="Disordered" evidence="1">
    <location>
        <begin position="1271"/>
        <end position="1297"/>
    </location>
</feature>
<feature type="region of interest" description="Disordered" evidence="1">
    <location>
        <begin position="1043"/>
        <end position="1096"/>
    </location>
</feature>
<protein>
    <submittedName>
        <fullName evidence="2">Uncharacterized protein</fullName>
    </submittedName>
</protein>
<feature type="compositionally biased region" description="Basic residues" evidence="1">
    <location>
        <begin position="1339"/>
        <end position="1348"/>
    </location>
</feature>
<feature type="region of interest" description="Disordered" evidence="1">
    <location>
        <begin position="2318"/>
        <end position="2364"/>
    </location>
</feature>
<feature type="compositionally biased region" description="Low complexity" evidence="1">
    <location>
        <begin position="893"/>
        <end position="911"/>
    </location>
</feature>
<gene>
    <name evidence="2" type="ORF">c1_g1_i2</name>
</gene>
<feature type="compositionally biased region" description="Low complexity" evidence="1">
    <location>
        <begin position="207"/>
        <end position="217"/>
    </location>
</feature>
<feature type="region of interest" description="Disordered" evidence="1">
    <location>
        <begin position="1678"/>
        <end position="1709"/>
    </location>
</feature>
<feature type="region of interest" description="Disordered" evidence="1">
    <location>
        <begin position="207"/>
        <end position="226"/>
    </location>
</feature>
<feature type="compositionally biased region" description="Polar residues" evidence="1">
    <location>
        <begin position="816"/>
        <end position="831"/>
    </location>
</feature>
<feature type="region of interest" description="Disordered" evidence="1">
    <location>
        <begin position="313"/>
        <end position="332"/>
    </location>
</feature>
<organism evidence="2">
    <name type="scientific">Bactrocera latifrons</name>
    <name type="common">Malaysian fruit fly</name>
    <name type="synonym">Chaetodacus latifrons</name>
    <dbReference type="NCBI Taxonomy" id="174628"/>
    <lineage>
        <taxon>Eukaryota</taxon>
        <taxon>Metazoa</taxon>
        <taxon>Ecdysozoa</taxon>
        <taxon>Arthropoda</taxon>
        <taxon>Hexapoda</taxon>
        <taxon>Insecta</taxon>
        <taxon>Pterygota</taxon>
        <taxon>Neoptera</taxon>
        <taxon>Endopterygota</taxon>
        <taxon>Diptera</taxon>
        <taxon>Brachycera</taxon>
        <taxon>Muscomorpha</taxon>
        <taxon>Tephritoidea</taxon>
        <taxon>Tephritidae</taxon>
        <taxon>Bactrocera</taxon>
        <taxon>Bactrocera</taxon>
    </lineage>
</organism>
<feature type="region of interest" description="Disordered" evidence="1">
    <location>
        <begin position="2178"/>
        <end position="2209"/>
    </location>
</feature>
<feature type="compositionally biased region" description="Low complexity" evidence="1">
    <location>
        <begin position="863"/>
        <end position="875"/>
    </location>
</feature>
<feature type="region of interest" description="Disordered" evidence="1">
    <location>
        <begin position="1934"/>
        <end position="1960"/>
    </location>
</feature>
<reference evidence="2" key="1">
    <citation type="submission" date="2015-06" db="EMBL/GenBank/DDBJ databases">
        <authorList>
            <person name="Hoefler B.C."/>
            <person name="Straight P.D."/>
        </authorList>
    </citation>
    <scope>NUCLEOTIDE SEQUENCE</scope>
</reference>
<feature type="region of interest" description="Disordered" evidence="1">
    <location>
        <begin position="376"/>
        <end position="409"/>
    </location>
</feature>
<feature type="compositionally biased region" description="Low complexity" evidence="1">
    <location>
        <begin position="2318"/>
        <end position="2338"/>
    </location>
</feature>
<feature type="region of interest" description="Disordered" evidence="1">
    <location>
        <begin position="859"/>
        <end position="1022"/>
    </location>
</feature>
<feature type="compositionally biased region" description="Basic residues" evidence="1">
    <location>
        <begin position="1280"/>
        <end position="1289"/>
    </location>
</feature>